<dbReference type="Gene3D" id="3.30.1330.80">
    <property type="entry name" value="Hypothetical protein, similar to alpha- acetolactate decarboxylase, domain 2"/>
    <property type="match status" value="2"/>
</dbReference>
<evidence type="ECO:0000256" key="5">
    <source>
        <dbReference type="ARBA" id="ARBA00020164"/>
    </source>
</evidence>
<evidence type="ECO:0000256" key="7">
    <source>
        <dbReference type="ARBA" id="ARBA00023061"/>
    </source>
</evidence>
<dbReference type="PANTHER" id="PTHR35524:SF1">
    <property type="entry name" value="ALPHA-ACETOLACTATE DECARBOXYLASE"/>
    <property type="match status" value="1"/>
</dbReference>
<proteinExistence type="inferred from homology"/>
<dbReference type="Pfam" id="PF03306">
    <property type="entry name" value="AAL_decarboxy"/>
    <property type="match status" value="1"/>
</dbReference>
<evidence type="ECO:0000256" key="3">
    <source>
        <dbReference type="ARBA" id="ARBA00007106"/>
    </source>
</evidence>
<dbReference type="Proteomes" id="UP000051922">
    <property type="component" value="Unassembled WGS sequence"/>
</dbReference>
<dbReference type="PIRSF" id="PIRSF001332">
    <property type="entry name" value="Acetolac_decarb"/>
    <property type="match status" value="1"/>
</dbReference>
<evidence type="ECO:0000313" key="11">
    <source>
        <dbReference type="Proteomes" id="UP000051922"/>
    </source>
</evidence>
<evidence type="ECO:0000256" key="6">
    <source>
        <dbReference type="ARBA" id="ARBA00022793"/>
    </source>
</evidence>
<organism evidence="10 11">
    <name type="scientific">Lacticaseibacillus pantheris DSM 15945 = JCM 12539 = NBRC 106106</name>
    <dbReference type="NCBI Taxonomy" id="1423783"/>
    <lineage>
        <taxon>Bacteria</taxon>
        <taxon>Bacillati</taxon>
        <taxon>Bacillota</taxon>
        <taxon>Bacilli</taxon>
        <taxon>Lactobacillales</taxon>
        <taxon>Lactobacillaceae</taxon>
        <taxon>Lacticaseibacillus</taxon>
    </lineage>
</organism>
<comment type="catalytic activity">
    <reaction evidence="1 9">
        <text>(2S)-2-acetolactate + H(+) = (R)-acetoin + CO2</text>
        <dbReference type="Rhea" id="RHEA:21580"/>
        <dbReference type="ChEBI" id="CHEBI:15378"/>
        <dbReference type="ChEBI" id="CHEBI:15686"/>
        <dbReference type="ChEBI" id="CHEBI:16526"/>
        <dbReference type="ChEBI" id="CHEBI:58476"/>
        <dbReference type="EC" id="4.1.1.5"/>
    </reaction>
</comment>
<evidence type="ECO:0000256" key="1">
    <source>
        <dbReference type="ARBA" id="ARBA00001784"/>
    </source>
</evidence>
<gene>
    <name evidence="10" type="ORF">FC50_GL000394</name>
</gene>
<dbReference type="STRING" id="1423783.FC50_GL000394"/>
<keyword evidence="6 9" id="KW-0210">Decarboxylase</keyword>
<keyword evidence="8 9" id="KW-0456">Lyase</keyword>
<keyword evidence="11" id="KW-1185">Reference proteome</keyword>
<dbReference type="EC" id="4.1.1.5" evidence="4 9"/>
<evidence type="ECO:0000256" key="8">
    <source>
        <dbReference type="ARBA" id="ARBA00023239"/>
    </source>
</evidence>
<dbReference type="CDD" id="cd17299">
    <property type="entry name" value="acetolactate_decarboxylase"/>
    <property type="match status" value="1"/>
</dbReference>
<evidence type="ECO:0000256" key="9">
    <source>
        <dbReference type="PIRNR" id="PIRNR001332"/>
    </source>
</evidence>
<dbReference type="UniPathway" id="UPA00626">
    <property type="reaction ID" value="UER00678"/>
</dbReference>
<reference evidence="10 11" key="1">
    <citation type="journal article" date="2015" name="Genome Announc.">
        <title>Expanding the biotechnology potential of lactobacilli through comparative genomics of 213 strains and associated genera.</title>
        <authorList>
            <person name="Sun Z."/>
            <person name="Harris H.M."/>
            <person name="McCann A."/>
            <person name="Guo C."/>
            <person name="Argimon S."/>
            <person name="Zhang W."/>
            <person name="Yang X."/>
            <person name="Jeffery I.B."/>
            <person name="Cooney J.C."/>
            <person name="Kagawa T.F."/>
            <person name="Liu W."/>
            <person name="Song Y."/>
            <person name="Salvetti E."/>
            <person name="Wrobel A."/>
            <person name="Rasinkangas P."/>
            <person name="Parkhill J."/>
            <person name="Rea M.C."/>
            <person name="O'Sullivan O."/>
            <person name="Ritari J."/>
            <person name="Douillard F.P."/>
            <person name="Paul Ross R."/>
            <person name="Yang R."/>
            <person name="Briner A.E."/>
            <person name="Felis G.E."/>
            <person name="de Vos W.M."/>
            <person name="Barrangou R."/>
            <person name="Klaenhammer T.R."/>
            <person name="Caufield P.W."/>
            <person name="Cui Y."/>
            <person name="Zhang H."/>
            <person name="O'Toole P.W."/>
        </authorList>
    </citation>
    <scope>NUCLEOTIDE SEQUENCE [LARGE SCALE GENOMIC DNA]</scope>
    <source>
        <strain evidence="10 11">DSM 15945</strain>
    </source>
</reference>
<sequence>MSKNTQTLYQHGTLALLVPGLLAGTQTIGELMHHGDTGIGTLTGLDGELIMRAGQVYQVNADGHVRIVGPEEQVPFANVHYQDDRAVGKITDQNFAGIKATILQVMGTSNVFYAVRLVGEFDQVQTRAVRGTQQPPFGTLAETAKAQSVFNATDIAGTLSGYYSPAIYGGATSPGFHLHFLDDEPTFGGHVLDAKVRRATLYLQEFTDLQLHLPTGNEQFRQEQFNTDEVLRDINQAEN</sequence>
<comment type="caution">
    <text evidence="10">The sequence shown here is derived from an EMBL/GenBank/DDBJ whole genome shotgun (WGS) entry which is preliminary data.</text>
</comment>
<comment type="similarity">
    <text evidence="3 9">Belongs to the alpha-acetolactate decarboxylase family.</text>
</comment>
<dbReference type="GO" id="GO:0045151">
    <property type="term" value="P:acetoin biosynthetic process"/>
    <property type="evidence" value="ECO:0007669"/>
    <property type="project" value="UniProtKB-UniRule"/>
</dbReference>
<dbReference type="InterPro" id="IPR005128">
    <property type="entry name" value="Acetolactate_a_deCO2ase"/>
</dbReference>
<keyword evidence="7 9" id="KW-0005">Acetoin biosynthesis</keyword>
<dbReference type="NCBIfam" id="TIGR01252">
    <property type="entry name" value="acetolac_decarb"/>
    <property type="match status" value="1"/>
</dbReference>
<evidence type="ECO:0000313" key="10">
    <source>
        <dbReference type="EMBL" id="KRL86750.1"/>
    </source>
</evidence>
<comment type="pathway">
    <text evidence="2 9">Polyol metabolism; (R,R)-butane-2,3-diol biosynthesis; (R,R)-butane-2,3-diol from pyruvate: step 2/3.</text>
</comment>
<dbReference type="GO" id="GO:0047605">
    <property type="term" value="F:acetolactate decarboxylase activity"/>
    <property type="evidence" value="ECO:0007669"/>
    <property type="project" value="UniProtKB-UniRule"/>
</dbReference>
<protein>
    <recommendedName>
        <fullName evidence="5 9">Alpha-acetolactate decarboxylase</fullName>
        <ecNumber evidence="4 9">4.1.1.5</ecNumber>
    </recommendedName>
</protein>
<dbReference type="PANTHER" id="PTHR35524">
    <property type="entry name" value="ALPHA-ACETOLACTATE DECARBOXYLASE"/>
    <property type="match status" value="1"/>
</dbReference>
<accession>A0A0R1U1G3</accession>
<dbReference type="RefSeq" id="WP_054649821.1">
    <property type="nucleotide sequence ID" value="NZ_AZFJ01000037.1"/>
</dbReference>
<dbReference type="AlphaFoldDB" id="A0A0R1U1G3"/>
<dbReference type="PATRIC" id="fig|1423783.4.peg.409"/>
<name>A0A0R1U1G3_9LACO</name>
<evidence type="ECO:0000256" key="4">
    <source>
        <dbReference type="ARBA" id="ARBA00013204"/>
    </source>
</evidence>
<dbReference type="EMBL" id="AZFJ01000037">
    <property type="protein sequence ID" value="KRL86750.1"/>
    <property type="molecule type" value="Genomic_DNA"/>
</dbReference>
<dbReference type="OrthoDB" id="8612680at2"/>
<dbReference type="SUPFAM" id="SSF117856">
    <property type="entry name" value="AF0104/ALDC/Ptd012-like"/>
    <property type="match status" value="1"/>
</dbReference>
<evidence type="ECO:0000256" key="2">
    <source>
        <dbReference type="ARBA" id="ARBA00005170"/>
    </source>
</evidence>